<reference evidence="5 6" key="1">
    <citation type="submission" date="2023-12" db="EMBL/GenBank/DDBJ databases">
        <title>Gut-associated functions are favored during microbiome assembly across C. elegans life.</title>
        <authorList>
            <person name="Zimmermann J."/>
        </authorList>
    </citation>
    <scope>NUCLEOTIDE SEQUENCE [LARGE SCALE GENOMIC DNA]</scope>
    <source>
        <strain evidence="5 6">MYb71</strain>
    </source>
</reference>
<gene>
    <name evidence="5" type="ORF">WH297_25665</name>
</gene>
<dbReference type="InterPro" id="IPR036388">
    <property type="entry name" value="WH-like_DNA-bd_sf"/>
</dbReference>
<evidence type="ECO:0000256" key="1">
    <source>
        <dbReference type="ARBA" id="ARBA00023015"/>
    </source>
</evidence>
<dbReference type="PANTHER" id="PTHR33204">
    <property type="entry name" value="TRANSCRIPTIONAL REGULATOR, MARR FAMILY"/>
    <property type="match status" value="1"/>
</dbReference>
<sequence>MFSRKTAHFSASGTRIIPLKEECEAGPARGSENNRQFAPIPSNGICSLLSDKWTVPVLWRLSLTVDHRLRFSELKKDVGEITQRMLTLTLRNLERDGFVVRHYFPEVPPRVEYELTDIGRGALRALEGFNFWVHDNLDAIKAHRRAYDQTKL</sequence>
<evidence type="ECO:0000256" key="2">
    <source>
        <dbReference type="ARBA" id="ARBA00023125"/>
    </source>
</evidence>
<keyword evidence="3" id="KW-0804">Transcription</keyword>
<dbReference type="InterPro" id="IPR036390">
    <property type="entry name" value="WH_DNA-bd_sf"/>
</dbReference>
<dbReference type="Pfam" id="PF01638">
    <property type="entry name" value="HxlR"/>
    <property type="match status" value="1"/>
</dbReference>
<feature type="domain" description="HTH hxlR-type" evidence="4">
    <location>
        <begin position="38"/>
        <end position="141"/>
    </location>
</feature>
<dbReference type="Gene3D" id="1.10.10.10">
    <property type="entry name" value="Winged helix-like DNA-binding domain superfamily/Winged helix DNA-binding domain"/>
    <property type="match status" value="1"/>
</dbReference>
<evidence type="ECO:0000259" key="4">
    <source>
        <dbReference type="PROSITE" id="PS51118"/>
    </source>
</evidence>
<organism evidence="5 6">
    <name type="scientific">Ochrobactrum vermis</name>
    <dbReference type="NCBI Taxonomy" id="1827297"/>
    <lineage>
        <taxon>Bacteria</taxon>
        <taxon>Pseudomonadati</taxon>
        <taxon>Pseudomonadota</taxon>
        <taxon>Alphaproteobacteria</taxon>
        <taxon>Hyphomicrobiales</taxon>
        <taxon>Brucellaceae</taxon>
        <taxon>Brucella/Ochrobactrum group</taxon>
        <taxon>Ochrobactrum</taxon>
    </lineage>
</organism>
<accession>A0ABU8PLE7</accession>
<evidence type="ECO:0000256" key="3">
    <source>
        <dbReference type="ARBA" id="ARBA00023163"/>
    </source>
</evidence>
<keyword evidence="2" id="KW-0238">DNA-binding</keyword>
<dbReference type="EMBL" id="JBBGZH010000003">
    <property type="protein sequence ID" value="MEJ5023082.1"/>
    <property type="molecule type" value="Genomic_DNA"/>
</dbReference>
<dbReference type="RefSeq" id="WP_286154318.1">
    <property type="nucleotide sequence ID" value="NZ_JBBGZH010000003.1"/>
</dbReference>
<dbReference type="SUPFAM" id="SSF46785">
    <property type="entry name" value="Winged helix' DNA-binding domain"/>
    <property type="match status" value="1"/>
</dbReference>
<dbReference type="PANTHER" id="PTHR33204:SF39">
    <property type="entry name" value="TRANSCRIPTIONAL REGULATORY PROTEIN"/>
    <property type="match status" value="1"/>
</dbReference>
<proteinExistence type="predicted"/>
<comment type="caution">
    <text evidence="5">The sequence shown here is derived from an EMBL/GenBank/DDBJ whole genome shotgun (WGS) entry which is preliminary data.</text>
</comment>
<keyword evidence="6" id="KW-1185">Reference proteome</keyword>
<dbReference type="InterPro" id="IPR002577">
    <property type="entry name" value="HTH_HxlR"/>
</dbReference>
<keyword evidence="1" id="KW-0805">Transcription regulation</keyword>
<name>A0ABU8PLE7_9HYPH</name>
<evidence type="ECO:0000313" key="6">
    <source>
        <dbReference type="Proteomes" id="UP001375812"/>
    </source>
</evidence>
<dbReference type="PROSITE" id="PS51118">
    <property type="entry name" value="HTH_HXLR"/>
    <property type="match status" value="1"/>
</dbReference>
<protein>
    <submittedName>
        <fullName evidence="5">Helix-turn-helix domain-containing protein</fullName>
    </submittedName>
</protein>
<evidence type="ECO:0000313" key="5">
    <source>
        <dbReference type="EMBL" id="MEJ5023082.1"/>
    </source>
</evidence>
<dbReference type="Proteomes" id="UP001375812">
    <property type="component" value="Unassembled WGS sequence"/>
</dbReference>